<feature type="region of interest" description="Disordered" evidence="1">
    <location>
        <begin position="1"/>
        <end position="24"/>
    </location>
</feature>
<dbReference type="Proteomes" id="UP001187343">
    <property type="component" value="Unassembled WGS sequence"/>
</dbReference>
<dbReference type="AlphaFoldDB" id="A0AA88P4W2"/>
<proteinExistence type="predicted"/>
<name>A0AA88P4W2_9TELE</name>
<sequence length="68" mass="7630">MTAGISWRRKGLVAAGHDPSHQEMTQMDRINLVPSISRRRESTNRRTRGATPHRGCPPATCVFCPEDK</sequence>
<accession>A0AA88P4W2</accession>
<reference evidence="2" key="1">
    <citation type="submission" date="2023-08" db="EMBL/GenBank/DDBJ databases">
        <title>Chromosome-level Genome Assembly of mud carp (Cirrhinus molitorella).</title>
        <authorList>
            <person name="Liu H."/>
        </authorList>
    </citation>
    <scope>NUCLEOTIDE SEQUENCE</scope>
    <source>
        <strain evidence="2">Prfri</strain>
        <tissue evidence="2">Muscle</tissue>
    </source>
</reference>
<dbReference type="EMBL" id="JAUYZG010000020">
    <property type="protein sequence ID" value="KAK2876128.1"/>
    <property type="molecule type" value="Genomic_DNA"/>
</dbReference>
<evidence type="ECO:0000313" key="2">
    <source>
        <dbReference type="EMBL" id="KAK2876128.1"/>
    </source>
</evidence>
<evidence type="ECO:0000256" key="1">
    <source>
        <dbReference type="SAM" id="MobiDB-lite"/>
    </source>
</evidence>
<gene>
    <name evidence="2" type="ORF">Q8A67_020224</name>
</gene>
<organism evidence="2 3">
    <name type="scientific">Cirrhinus molitorella</name>
    <name type="common">mud carp</name>
    <dbReference type="NCBI Taxonomy" id="172907"/>
    <lineage>
        <taxon>Eukaryota</taxon>
        <taxon>Metazoa</taxon>
        <taxon>Chordata</taxon>
        <taxon>Craniata</taxon>
        <taxon>Vertebrata</taxon>
        <taxon>Euteleostomi</taxon>
        <taxon>Actinopterygii</taxon>
        <taxon>Neopterygii</taxon>
        <taxon>Teleostei</taxon>
        <taxon>Ostariophysi</taxon>
        <taxon>Cypriniformes</taxon>
        <taxon>Cyprinidae</taxon>
        <taxon>Labeoninae</taxon>
        <taxon>Labeonini</taxon>
        <taxon>Cirrhinus</taxon>
    </lineage>
</organism>
<keyword evidence="3" id="KW-1185">Reference proteome</keyword>
<protein>
    <submittedName>
        <fullName evidence="2">Uncharacterized protein</fullName>
    </submittedName>
</protein>
<evidence type="ECO:0000313" key="3">
    <source>
        <dbReference type="Proteomes" id="UP001187343"/>
    </source>
</evidence>
<comment type="caution">
    <text evidence="2">The sequence shown here is derived from an EMBL/GenBank/DDBJ whole genome shotgun (WGS) entry which is preliminary data.</text>
</comment>